<evidence type="ECO:0000313" key="1">
    <source>
        <dbReference type="EMBL" id="JAD28814.1"/>
    </source>
</evidence>
<accession>A0A0A8YPY5</accession>
<dbReference type="AlphaFoldDB" id="A0A0A8YPY5"/>
<dbReference type="EMBL" id="GBRH01269081">
    <property type="protein sequence ID" value="JAD28814.1"/>
    <property type="molecule type" value="Transcribed_RNA"/>
</dbReference>
<reference evidence="1" key="2">
    <citation type="journal article" date="2015" name="Data Brief">
        <title>Shoot transcriptome of the giant reed, Arundo donax.</title>
        <authorList>
            <person name="Barrero R.A."/>
            <person name="Guerrero F.D."/>
            <person name="Moolhuijzen P."/>
            <person name="Goolsby J.A."/>
            <person name="Tidwell J."/>
            <person name="Bellgard S.E."/>
            <person name="Bellgard M.I."/>
        </authorList>
    </citation>
    <scope>NUCLEOTIDE SEQUENCE</scope>
    <source>
        <tissue evidence="1">Shoot tissue taken approximately 20 cm above the soil surface</tissue>
    </source>
</reference>
<name>A0A0A8YPY5_ARUDO</name>
<organism evidence="1">
    <name type="scientific">Arundo donax</name>
    <name type="common">Giant reed</name>
    <name type="synonym">Donax arundinaceus</name>
    <dbReference type="NCBI Taxonomy" id="35708"/>
    <lineage>
        <taxon>Eukaryota</taxon>
        <taxon>Viridiplantae</taxon>
        <taxon>Streptophyta</taxon>
        <taxon>Embryophyta</taxon>
        <taxon>Tracheophyta</taxon>
        <taxon>Spermatophyta</taxon>
        <taxon>Magnoliopsida</taxon>
        <taxon>Liliopsida</taxon>
        <taxon>Poales</taxon>
        <taxon>Poaceae</taxon>
        <taxon>PACMAD clade</taxon>
        <taxon>Arundinoideae</taxon>
        <taxon>Arundineae</taxon>
        <taxon>Arundo</taxon>
    </lineage>
</organism>
<sequence>MATAVRCCKRSHAHSLTSNSRGRCLAS</sequence>
<reference evidence="1" key="1">
    <citation type="submission" date="2014-09" db="EMBL/GenBank/DDBJ databases">
        <authorList>
            <person name="Magalhaes I.L.F."/>
            <person name="Oliveira U."/>
            <person name="Santos F.R."/>
            <person name="Vidigal T.H.D.A."/>
            <person name="Brescovit A.D."/>
            <person name="Santos A.J."/>
        </authorList>
    </citation>
    <scope>NUCLEOTIDE SEQUENCE</scope>
    <source>
        <tissue evidence="1">Shoot tissue taken approximately 20 cm above the soil surface</tissue>
    </source>
</reference>
<protein>
    <submittedName>
        <fullName evidence="1">Uncharacterized protein</fullName>
    </submittedName>
</protein>
<proteinExistence type="predicted"/>